<protein>
    <recommendedName>
        <fullName evidence="3">Integrase</fullName>
    </recommendedName>
</protein>
<keyword evidence="2" id="KW-1185">Reference proteome</keyword>
<sequence length="727" mass="82000">MGQIVREILNPPLGETGLHQVRENLGRLVNETRWQIPPVVTDLLADLDHMASEEKRGADWSVKYSVPASSRLHGTLVDNPVWAALYADNRHSILVRQLQSLLLEALDDSHAVLLPHDVAAAGLLIRVLSLGTGEDDQYYDDLLEAVAQCPATASQKTNAGRFIRAALGQRVTRRERGSVGDVIRVSDGRTGTRHDHYGEVHVLVPADPDDPADLPEVSEFVAHKKFTSGGARGVSQTGIDPGEDQPGDQVLLLIEAVRASSIEHKIARRQSRTARDILARANAALPITYQQLTDAELHVLADYIANRNYSGGTDKQCVQMAISIMLYTCSSLDDVLNMAEDTEGSGLKFDWIKNQFRIPRITPNYATRDTGAKNSITSSPISDDDYVIIPNLYIRPGSIEAFRKELRVKERGEFSAYIKKELKSLSDRITVHKIQRCAFEIARTHYDPVIVQTTFGLRISSANVQQYYSAVSDVQVIHCYTMATREMRRRMGMVVSNETPDTLMSANGFYSARNMPTDACVKNMILQLSMDALSSNRGSQKWHNANTLLCIMVQALLTTIRGVYDPFIPVEHSEHALFFRDKDRPDYSHSRFQFVHPLSELVTIHYQSVRNLTVSLNKIADVSSHIFFLDEDNETLVSPHPKHIVRFMAQYWHYPVNSLRKFVRRKLVEYGVSYEATNMMMNHHSVGESSWDPYSTDDPAEMREEIMALYDRLIKELSIYPEWFNAV</sequence>
<reference evidence="2" key="1">
    <citation type="submission" date="2020-06" db="EMBL/GenBank/DDBJ databases">
        <title>Thalassolituus marinus alknpb1M-1, a hydrocarbon-degrading bacterium isolated from the deep-sea overlying water using an in-situ strategy from the South China Sea basin.</title>
        <authorList>
            <person name="Dong C."/>
            <person name="Chen Y."/>
            <person name="Shao Z."/>
        </authorList>
    </citation>
    <scope>NUCLEOTIDE SEQUENCE [LARGE SCALE GENOMIC DNA]</scope>
    <source>
        <strain evidence="2">alknpb1M-1</strain>
    </source>
</reference>
<dbReference type="Proteomes" id="UP001065322">
    <property type="component" value="Chromosome"/>
</dbReference>
<dbReference type="RefSeq" id="WP_260997632.1">
    <property type="nucleotide sequence ID" value="NZ_CP054475.1"/>
</dbReference>
<organism evidence="1 2">
    <name type="scientific">Thalassolituus hydrocarboniclasticus</name>
    <dbReference type="NCBI Taxonomy" id="2742796"/>
    <lineage>
        <taxon>Bacteria</taxon>
        <taxon>Pseudomonadati</taxon>
        <taxon>Pseudomonadota</taxon>
        <taxon>Gammaproteobacteria</taxon>
        <taxon>Oceanospirillales</taxon>
        <taxon>Oceanospirillaceae</taxon>
        <taxon>Thalassolituus</taxon>
    </lineage>
</organism>
<accession>A0ABY6AD29</accession>
<name>A0ABY6AD29_9GAMM</name>
<dbReference type="EMBL" id="CP054475">
    <property type="protein sequence ID" value="UXD88951.1"/>
    <property type="molecule type" value="Genomic_DNA"/>
</dbReference>
<evidence type="ECO:0000313" key="2">
    <source>
        <dbReference type="Proteomes" id="UP001065322"/>
    </source>
</evidence>
<evidence type="ECO:0000313" key="1">
    <source>
        <dbReference type="EMBL" id="UXD88951.1"/>
    </source>
</evidence>
<proteinExistence type="predicted"/>
<gene>
    <name evidence="1" type="ORF">HUF19_16550</name>
</gene>
<evidence type="ECO:0008006" key="3">
    <source>
        <dbReference type="Google" id="ProtNLM"/>
    </source>
</evidence>